<sequence>MLKRMMNTPKKKTAVFFALYAGLMAWLILMAVNFTTVNEQKTDFAGEFAEQVKVQEAKREEEKKREDKPLWEVSDRTAIIAVTAGAIADILVVLWWARRENRRMDEKQDVPAKKRWRDSKWFWYIAAMGVIQPSGSRYIINWKNMIASAVLIHVLLYLLIKNA</sequence>
<feature type="transmembrane region" description="Helical" evidence="1">
    <location>
        <begin position="145"/>
        <end position="160"/>
    </location>
</feature>
<dbReference type="Proteomes" id="UP000028549">
    <property type="component" value="Unassembled WGS sequence"/>
</dbReference>
<evidence type="ECO:0000256" key="1">
    <source>
        <dbReference type="SAM" id="Phobius"/>
    </source>
</evidence>
<accession>A0A084GZR8</accession>
<comment type="caution">
    <text evidence="2">The sequence shown here is derived from an EMBL/GenBank/DDBJ whole genome shotgun (WGS) entry which is preliminary data.</text>
</comment>
<gene>
    <name evidence="2" type="ORF">GS18_0208315</name>
</gene>
<protein>
    <submittedName>
        <fullName evidence="2">Uncharacterized protein</fullName>
    </submittedName>
</protein>
<keyword evidence="1" id="KW-0472">Membrane</keyword>
<keyword evidence="1" id="KW-1133">Transmembrane helix</keyword>
<name>A0A084GZR8_METID</name>
<feature type="transmembrane region" description="Helical" evidence="1">
    <location>
        <begin position="12"/>
        <end position="34"/>
    </location>
</feature>
<evidence type="ECO:0000313" key="2">
    <source>
        <dbReference type="EMBL" id="KEZ52830.1"/>
    </source>
</evidence>
<dbReference type="AlphaFoldDB" id="A0A084GZR8"/>
<keyword evidence="1" id="KW-0812">Transmembrane</keyword>
<reference evidence="2 3" key="1">
    <citation type="journal article" date="2005" name="Int. J. Syst. Evol. Microbiol.">
        <title>Bacillus cibi sp. nov., isolated from jeotgal, a traditional Korean fermented seafood.</title>
        <authorList>
            <person name="Yoon J.H."/>
            <person name="Lee C.H."/>
            <person name="Oh T.K."/>
        </authorList>
    </citation>
    <scope>NUCLEOTIDE SEQUENCE [LARGE SCALE GENOMIC DNA]</scope>
    <source>
        <strain evidence="2 3">DSM 16189</strain>
    </source>
</reference>
<dbReference type="EMBL" id="JNVC02000004">
    <property type="protein sequence ID" value="KEZ52830.1"/>
    <property type="molecule type" value="Genomic_DNA"/>
</dbReference>
<feature type="transmembrane region" description="Helical" evidence="1">
    <location>
        <begin position="78"/>
        <end position="97"/>
    </location>
</feature>
<organism evidence="2 3">
    <name type="scientific">Metabacillus indicus</name>
    <name type="common">Bacillus indicus</name>
    <dbReference type="NCBI Taxonomy" id="246786"/>
    <lineage>
        <taxon>Bacteria</taxon>
        <taxon>Bacillati</taxon>
        <taxon>Bacillota</taxon>
        <taxon>Bacilli</taxon>
        <taxon>Bacillales</taxon>
        <taxon>Bacillaceae</taxon>
        <taxon>Metabacillus</taxon>
    </lineage>
</organism>
<proteinExistence type="predicted"/>
<dbReference type="OrthoDB" id="2858593at2"/>
<keyword evidence="3" id="KW-1185">Reference proteome</keyword>
<dbReference type="RefSeq" id="WP_029565911.1">
    <property type="nucleotide sequence ID" value="NZ_CP176757.1"/>
</dbReference>
<evidence type="ECO:0000313" key="3">
    <source>
        <dbReference type="Proteomes" id="UP000028549"/>
    </source>
</evidence>